<keyword evidence="6" id="KW-0812">Transmembrane</keyword>
<accession>A0ABY1BCD1</accession>
<comment type="subcellular location">
    <subcellularLocation>
        <location evidence="1">Cell inner membrane</location>
        <topology evidence="1">Single-pass membrane protein</topology>
    </subcellularLocation>
</comment>
<dbReference type="NCBIfam" id="TIGR02532">
    <property type="entry name" value="IV_pilin_GFxxxE"/>
    <property type="match status" value="1"/>
</dbReference>
<dbReference type="EMBL" id="FOFP01000006">
    <property type="protein sequence ID" value="SEQ50707.1"/>
    <property type="molecule type" value="Genomic_DNA"/>
</dbReference>
<dbReference type="Proteomes" id="UP000198512">
    <property type="component" value="Unassembled WGS sequence"/>
</dbReference>
<evidence type="ECO:0000256" key="2">
    <source>
        <dbReference type="ARBA" id="ARBA00021549"/>
    </source>
</evidence>
<evidence type="ECO:0000256" key="8">
    <source>
        <dbReference type="ARBA" id="ARBA00023136"/>
    </source>
</evidence>
<keyword evidence="4" id="KW-0488">Methylation</keyword>
<evidence type="ECO:0000256" key="4">
    <source>
        <dbReference type="ARBA" id="ARBA00022481"/>
    </source>
</evidence>
<evidence type="ECO:0000313" key="13">
    <source>
        <dbReference type="Proteomes" id="UP000198512"/>
    </source>
</evidence>
<feature type="domain" description="General secretion pathway GspH" evidence="11">
    <location>
        <begin position="47"/>
        <end position="149"/>
    </location>
</feature>
<dbReference type="InterPro" id="IPR022346">
    <property type="entry name" value="T2SS_GspH"/>
</dbReference>
<evidence type="ECO:0000256" key="1">
    <source>
        <dbReference type="ARBA" id="ARBA00004377"/>
    </source>
</evidence>
<dbReference type="InterPro" id="IPR012902">
    <property type="entry name" value="N_methyl_site"/>
</dbReference>
<evidence type="ECO:0000256" key="7">
    <source>
        <dbReference type="ARBA" id="ARBA00022989"/>
    </source>
</evidence>
<evidence type="ECO:0000313" key="12">
    <source>
        <dbReference type="EMBL" id="SEQ50707.1"/>
    </source>
</evidence>
<protein>
    <recommendedName>
        <fullName evidence="2">Type II secretion system protein H</fullName>
    </recommendedName>
    <alternativeName>
        <fullName evidence="10">General secretion pathway protein H</fullName>
    </alternativeName>
</protein>
<evidence type="ECO:0000256" key="10">
    <source>
        <dbReference type="ARBA" id="ARBA00030775"/>
    </source>
</evidence>
<comment type="caution">
    <text evidence="12">The sequence shown here is derived from an EMBL/GenBank/DDBJ whole genome shotgun (WGS) entry which is preliminary data.</text>
</comment>
<keyword evidence="3" id="KW-1003">Cell membrane</keyword>
<organism evidence="12 13">
    <name type="scientific">Pseudomonas cuatrocienegasensis</name>
    <dbReference type="NCBI Taxonomy" id="543360"/>
    <lineage>
        <taxon>Bacteria</taxon>
        <taxon>Pseudomonadati</taxon>
        <taxon>Pseudomonadota</taxon>
        <taxon>Gammaproteobacteria</taxon>
        <taxon>Pseudomonadales</taxon>
        <taxon>Pseudomonadaceae</taxon>
        <taxon>Pseudomonas</taxon>
    </lineage>
</organism>
<name>A0ABY1BCD1_9PSED</name>
<keyword evidence="5" id="KW-0997">Cell inner membrane</keyword>
<evidence type="ECO:0000256" key="9">
    <source>
        <dbReference type="ARBA" id="ARBA00025772"/>
    </source>
</evidence>
<dbReference type="InterPro" id="IPR045584">
    <property type="entry name" value="Pilin-like"/>
</dbReference>
<evidence type="ECO:0000259" key="11">
    <source>
        <dbReference type="Pfam" id="PF12019"/>
    </source>
</evidence>
<evidence type="ECO:0000256" key="6">
    <source>
        <dbReference type="ARBA" id="ARBA00022692"/>
    </source>
</evidence>
<keyword evidence="8" id="KW-0472">Membrane</keyword>
<comment type="similarity">
    <text evidence="9">Belongs to the GSP H family.</text>
</comment>
<keyword evidence="13" id="KW-1185">Reference proteome</keyword>
<evidence type="ECO:0000256" key="5">
    <source>
        <dbReference type="ARBA" id="ARBA00022519"/>
    </source>
</evidence>
<proteinExistence type="inferred from homology"/>
<gene>
    <name evidence="12" type="ORF">SAMN05216600_106218</name>
</gene>
<dbReference type="SUPFAM" id="SSF54523">
    <property type="entry name" value="Pili subunits"/>
    <property type="match status" value="1"/>
</dbReference>
<dbReference type="Pfam" id="PF12019">
    <property type="entry name" value="GspH"/>
    <property type="match status" value="1"/>
</dbReference>
<keyword evidence="7" id="KW-1133">Transmembrane helix</keyword>
<dbReference type="RefSeq" id="WP_069518065.1">
    <property type="nucleotide sequence ID" value="NZ_FOFP01000006.1"/>
</dbReference>
<sequence length="167" mass="19131">MRHYQQWAFSLPELLITLTVFTILASIAVPHTAQLIEKNRQQASGDLLLRSLQIARAKAIAEKRTVLLCPSSSVECMEDWNEGWILKSPASNEVLSRDKISEPNSTLRWTGYRKEILFRRDGTSPTGNGRFFLCTQHGLAWQLIINRQGRIRRSEPKEDLTDAHRCN</sequence>
<dbReference type="Gene3D" id="3.55.40.10">
    <property type="entry name" value="minor pseudopilin epsh domain"/>
    <property type="match status" value="1"/>
</dbReference>
<reference evidence="12 13" key="1">
    <citation type="submission" date="2016-10" db="EMBL/GenBank/DDBJ databases">
        <authorList>
            <person name="Varghese N."/>
            <person name="Submissions S."/>
        </authorList>
    </citation>
    <scope>NUCLEOTIDE SEQUENCE [LARGE SCALE GENOMIC DNA]</scope>
    <source>
        <strain evidence="12 13">CIP 109853</strain>
    </source>
</reference>
<evidence type="ECO:0000256" key="3">
    <source>
        <dbReference type="ARBA" id="ARBA00022475"/>
    </source>
</evidence>